<feature type="domain" description="Phosphoribosyltransferase" evidence="2">
    <location>
        <begin position="138"/>
        <end position="230"/>
    </location>
</feature>
<accession>A0A3S2UIF1</accession>
<dbReference type="InterPro" id="IPR000836">
    <property type="entry name" value="PRTase_dom"/>
</dbReference>
<sequence length="235" mass="25865">MWRACLDPTQWPWPGGCQICLAWGTERLCKDCLARFCPAVLRCPRCAQRLFGPHCADCLREPPAWDGAVCAVDYAPPWDRLLHGLKYHEQMGAAPALGHLLACAVRAAQAPTDALCLLPVPLHPHRLAQRGYNQSQRLASVLAGQLGVPLAPGWVLRVEDSLPQAQTESRDARWRQMQRAFALAPKADVRDRHIALVDDVMTTGATMSALATLLRRHGAASVQAWAVARTPRPHD</sequence>
<dbReference type="Gene3D" id="3.40.50.2020">
    <property type="match status" value="1"/>
</dbReference>
<dbReference type="OrthoDB" id="9793412at2"/>
<keyword evidence="4" id="KW-1185">Reference proteome</keyword>
<dbReference type="InterPro" id="IPR029057">
    <property type="entry name" value="PRTase-like"/>
</dbReference>
<protein>
    <submittedName>
        <fullName evidence="3">ComF family protein</fullName>
    </submittedName>
</protein>
<dbReference type="Pfam" id="PF00156">
    <property type="entry name" value="Pribosyltran"/>
    <property type="match status" value="1"/>
</dbReference>
<evidence type="ECO:0000256" key="1">
    <source>
        <dbReference type="ARBA" id="ARBA00008007"/>
    </source>
</evidence>
<dbReference type="PANTHER" id="PTHR47505:SF1">
    <property type="entry name" value="DNA UTILIZATION PROTEIN YHGH"/>
    <property type="match status" value="1"/>
</dbReference>
<gene>
    <name evidence="3" type="ORF">EOD73_06030</name>
</gene>
<comment type="similarity">
    <text evidence="1">Belongs to the ComF/GntX family.</text>
</comment>
<evidence type="ECO:0000313" key="3">
    <source>
        <dbReference type="EMBL" id="RVT88528.1"/>
    </source>
</evidence>
<dbReference type="CDD" id="cd06223">
    <property type="entry name" value="PRTases_typeI"/>
    <property type="match status" value="1"/>
</dbReference>
<dbReference type="InterPro" id="IPR051910">
    <property type="entry name" value="ComF/GntX_DNA_util-trans"/>
</dbReference>
<evidence type="ECO:0000259" key="2">
    <source>
        <dbReference type="Pfam" id="PF00156"/>
    </source>
</evidence>
<organism evidence="3 4">
    <name type="scientific">Inhella crocodyli</name>
    <dbReference type="NCBI Taxonomy" id="2499851"/>
    <lineage>
        <taxon>Bacteria</taxon>
        <taxon>Pseudomonadati</taxon>
        <taxon>Pseudomonadota</taxon>
        <taxon>Betaproteobacteria</taxon>
        <taxon>Burkholderiales</taxon>
        <taxon>Sphaerotilaceae</taxon>
        <taxon>Inhella</taxon>
    </lineage>
</organism>
<dbReference type="EMBL" id="SACM01000001">
    <property type="protein sequence ID" value="RVT88528.1"/>
    <property type="molecule type" value="Genomic_DNA"/>
</dbReference>
<reference evidence="3 4" key="1">
    <citation type="submission" date="2019-01" db="EMBL/GenBank/DDBJ databases">
        <authorList>
            <person name="Chen W.-M."/>
        </authorList>
    </citation>
    <scope>NUCLEOTIDE SEQUENCE [LARGE SCALE GENOMIC DNA]</scope>
    <source>
        <strain evidence="3 4">CCP-18</strain>
    </source>
</reference>
<dbReference type="AlphaFoldDB" id="A0A3S2UIF1"/>
<name>A0A3S2UIF1_9BURK</name>
<dbReference type="SUPFAM" id="SSF53271">
    <property type="entry name" value="PRTase-like"/>
    <property type="match status" value="1"/>
</dbReference>
<dbReference type="PANTHER" id="PTHR47505">
    <property type="entry name" value="DNA UTILIZATION PROTEIN YHGH"/>
    <property type="match status" value="1"/>
</dbReference>
<proteinExistence type="inferred from homology"/>
<evidence type="ECO:0000313" key="4">
    <source>
        <dbReference type="Proteomes" id="UP000288587"/>
    </source>
</evidence>
<comment type="caution">
    <text evidence="3">The sequence shown here is derived from an EMBL/GenBank/DDBJ whole genome shotgun (WGS) entry which is preliminary data.</text>
</comment>
<dbReference type="Proteomes" id="UP000288587">
    <property type="component" value="Unassembled WGS sequence"/>
</dbReference>